<reference evidence="3" key="1">
    <citation type="submission" date="2021-02" db="EMBL/GenBank/DDBJ databases">
        <authorList>
            <person name="Nowell W R."/>
        </authorList>
    </citation>
    <scope>NUCLEOTIDE SEQUENCE</scope>
    <source>
        <strain evidence="3">Ploen Becks lab</strain>
    </source>
</reference>
<name>A0A814QHD1_9BILA</name>
<comment type="caution">
    <text evidence="3">The sequence shown here is derived from an EMBL/GenBank/DDBJ whole genome shotgun (WGS) entry which is preliminary data.</text>
</comment>
<comment type="similarity">
    <text evidence="1">Belongs to the cornifelin family.</text>
</comment>
<accession>A0A814QHD1</accession>
<sequence length="104" mass="12121">MIIVEQPGNEWKYDLFDFLYPCEDCLFAYFCPPCYAGYASDQSGEPLFLSILQCLFYPLGLFYLRPAARYKHYIEGSICGDICATFWCPCCVTMQIRKEFDDLD</sequence>
<dbReference type="InterPro" id="IPR006461">
    <property type="entry name" value="PLAC_motif_containing"/>
</dbReference>
<keyword evidence="4" id="KW-1185">Reference proteome</keyword>
<evidence type="ECO:0000256" key="2">
    <source>
        <dbReference type="SAM" id="Phobius"/>
    </source>
</evidence>
<keyword evidence="2" id="KW-0472">Membrane</keyword>
<evidence type="ECO:0000313" key="3">
    <source>
        <dbReference type="EMBL" id="CAF1119513.1"/>
    </source>
</evidence>
<dbReference type="EMBL" id="CAJNOC010008703">
    <property type="protein sequence ID" value="CAF1119513.1"/>
    <property type="molecule type" value="Genomic_DNA"/>
</dbReference>
<evidence type="ECO:0000313" key="4">
    <source>
        <dbReference type="Proteomes" id="UP000663879"/>
    </source>
</evidence>
<organism evidence="3 4">
    <name type="scientific">Brachionus calyciflorus</name>
    <dbReference type="NCBI Taxonomy" id="104777"/>
    <lineage>
        <taxon>Eukaryota</taxon>
        <taxon>Metazoa</taxon>
        <taxon>Spiralia</taxon>
        <taxon>Gnathifera</taxon>
        <taxon>Rotifera</taxon>
        <taxon>Eurotatoria</taxon>
        <taxon>Monogononta</taxon>
        <taxon>Pseudotrocha</taxon>
        <taxon>Ploima</taxon>
        <taxon>Brachionidae</taxon>
        <taxon>Brachionus</taxon>
    </lineage>
</organism>
<evidence type="ECO:0000256" key="1">
    <source>
        <dbReference type="ARBA" id="ARBA00009024"/>
    </source>
</evidence>
<dbReference type="NCBIfam" id="TIGR01571">
    <property type="entry name" value="A_thal_Cys_rich"/>
    <property type="match status" value="1"/>
</dbReference>
<gene>
    <name evidence="3" type="ORF">OXX778_LOCUS21983</name>
</gene>
<keyword evidence="2" id="KW-0812">Transmembrane</keyword>
<keyword evidence="2" id="KW-1133">Transmembrane helix</keyword>
<protein>
    <submittedName>
        <fullName evidence="3">Uncharacterized protein</fullName>
    </submittedName>
</protein>
<dbReference type="Pfam" id="PF04749">
    <property type="entry name" value="PLAC8"/>
    <property type="match status" value="1"/>
</dbReference>
<dbReference type="OrthoDB" id="1045822at2759"/>
<proteinExistence type="inferred from homology"/>
<dbReference type="Proteomes" id="UP000663879">
    <property type="component" value="Unassembled WGS sequence"/>
</dbReference>
<dbReference type="AlphaFoldDB" id="A0A814QHD1"/>
<feature type="transmembrane region" description="Helical" evidence="2">
    <location>
        <begin position="47"/>
        <end position="64"/>
    </location>
</feature>